<feature type="transmembrane region" description="Helical" evidence="1">
    <location>
        <begin position="48"/>
        <end position="71"/>
    </location>
</feature>
<evidence type="ECO:0000313" key="3">
    <source>
        <dbReference type="Proteomes" id="UP000004816"/>
    </source>
</evidence>
<reference evidence="2 3" key="1">
    <citation type="journal article" date="2011" name="Stand. Genomic Sci.">
        <title>High quality draft genome sequence of Segniliparus rugosus CDC 945(T)= (ATCC BAA-974(T)).</title>
        <authorList>
            <person name="Earl A.M."/>
            <person name="Desjardins C.A."/>
            <person name="Fitzgerald M.G."/>
            <person name="Arachchi H.M."/>
            <person name="Zeng Q."/>
            <person name="Mehta T."/>
            <person name="Griggs A."/>
            <person name="Birren B.W."/>
            <person name="Toney N.C."/>
            <person name="Carr J."/>
            <person name="Posey J."/>
            <person name="Butler W.R."/>
        </authorList>
    </citation>
    <scope>NUCLEOTIDE SEQUENCE [LARGE SCALE GENOMIC DNA]</scope>
    <source>
        <strain evidence="3">ATCC BAA-974 / DSM 45345 / CCUG 50838 / CIP 108380 / JCM 13579 / CDC 945</strain>
    </source>
</reference>
<dbReference type="RefSeq" id="WP_007470095.1">
    <property type="nucleotide sequence ID" value="NZ_KI391953.1"/>
</dbReference>
<comment type="caution">
    <text evidence="2">The sequence shown here is derived from an EMBL/GenBank/DDBJ whole genome shotgun (WGS) entry which is preliminary data.</text>
</comment>
<feature type="transmembrane region" description="Helical" evidence="1">
    <location>
        <begin position="77"/>
        <end position="97"/>
    </location>
</feature>
<keyword evidence="1" id="KW-0812">Transmembrane</keyword>
<feature type="transmembrane region" description="Helical" evidence="1">
    <location>
        <begin position="17"/>
        <end position="36"/>
    </location>
</feature>
<dbReference type="EMBL" id="ACZI02000002">
    <property type="protein sequence ID" value="EFV13078.1"/>
    <property type="molecule type" value="Genomic_DNA"/>
</dbReference>
<dbReference type="OrthoDB" id="3389565at2"/>
<accession>E5XRE5</accession>
<sequence length="195" mass="21776">MLTDGAAEPRKPAPLRWLHRITLAACVSGCLLWLYSHSFFRETSFRPWVQGLVLLFLAGALWFVFASVSLFKEYPSRRIYIAPAIAVVALALASAHIPSRLGWRASKPSFEAAAAELRHNPEQAQDFRRRLGVYEVRRAYADKDTGVVYFVLDAGGFFTGDVLAYAPDETPPASGSIRDCLPFDGPWLTCVEYFD</sequence>
<keyword evidence="3" id="KW-1185">Reference proteome</keyword>
<evidence type="ECO:0000256" key="1">
    <source>
        <dbReference type="SAM" id="Phobius"/>
    </source>
</evidence>
<dbReference type="eggNOG" id="ENOG5033D60">
    <property type="taxonomic scope" value="Bacteria"/>
</dbReference>
<dbReference type="Proteomes" id="UP000004816">
    <property type="component" value="Unassembled WGS sequence"/>
</dbReference>
<dbReference type="AlphaFoldDB" id="E5XRE5"/>
<organism evidence="2 3">
    <name type="scientific">Segniliparus rugosus (strain ATCC BAA-974 / DSM 45345 / CCUG 50838 / CIP 108380 / JCM 13579 / CDC 945)</name>
    <dbReference type="NCBI Taxonomy" id="679197"/>
    <lineage>
        <taxon>Bacteria</taxon>
        <taxon>Bacillati</taxon>
        <taxon>Actinomycetota</taxon>
        <taxon>Actinomycetes</taxon>
        <taxon>Mycobacteriales</taxon>
        <taxon>Segniliparaceae</taxon>
        <taxon>Segniliparus</taxon>
    </lineage>
</organism>
<dbReference type="STRING" id="679197.HMPREF9336_02067"/>
<protein>
    <submittedName>
        <fullName evidence="2">Uncharacterized protein</fullName>
    </submittedName>
</protein>
<gene>
    <name evidence="2" type="ORF">HMPREF9336_02067</name>
</gene>
<keyword evidence="1" id="KW-0472">Membrane</keyword>
<keyword evidence="1" id="KW-1133">Transmembrane helix</keyword>
<proteinExistence type="predicted"/>
<name>E5XRE5_SEGRC</name>
<dbReference type="HOGENOM" id="CLU_1336747_0_0_11"/>
<evidence type="ECO:0000313" key="2">
    <source>
        <dbReference type="EMBL" id="EFV13078.1"/>
    </source>
</evidence>